<keyword evidence="3" id="KW-1185">Reference proteome</keyword>
<sequence length="81" mass="9516">MYSKNYDIYDALYTYAIITMLNTTLPLFLCSFSSNTTTIFRFFGAEQAIREMLAHCRDLQNNWRLVDDIYKIDDKPISSNV</sequence>
<feature type="transmembrane region" description="Helical" evidence="1">
    <location>
        <begin position="12"/>
        <end position="32"/>
    </location>
</feature>
<evidence type="ECO:0000256" key="1">
    <source>
        <dbReference type="SAM" id="Phobius"/>
    </source>
</evidence>
<keyword evidence="1" id="KW-0472">Membrane</keyword>
<comment type="caution">
    <text evidence="2">The sequence shown here is derived from an EMBL/GenBank/DDBJ whole genome shotgun (WGS) entry which is preliminary data.</text>
</comment>
<gene>
    <name evidence="2" type="ORF">V1478_006014</name>
</gene>
<name>A0ABD2B959_VESSQ</name>
<keyword evidence="1" id="KW-0812">Transmembrane</keyword>
<evidence type="ECO:0000313" key="3">
    <source>
        <dbReference type="Proteomes" id="UP001607302"/>
    </source>
</evidence>
<proteinExistence type="predicted"/>
<reference evidence="2 3" key="1">
    <citation type="journal article" date="2024" name="Ann. Entomol. Soc. Am.">
        <title>Genomic analyses of the southern and eastern yellowjacket wasps (Hymenoptera: Vespidae) reveal evolutionary signatures of social life.</title>
        <authorList>
            <person name="Catto M.A."/>
            <person name="Caine P.B."/>
            <person name="Orr S.E."/>
            <person name="Hunt B.G."/>
            <person name="Goodisman M.A.D."/>
        </authorList>
    </citation>
    <scope>NUCLEOTIDE SEQUENCE [LARGE SCALE GENOMIC DNA]</scope>
    <source>
        <strain evidence="2">233</strain>
        <tissue evidence="2">Head and thorax</tissue>
    </source>
</reference>
<protein>
    <submittedName>
        <fullName evidence="2">Uncharacterized protein</fullName>
    </submittedName>
</protein>
<evidence type="ECO:0000313" key="2">
    <source>
        <dbReference type="EMBL" id="KAL2729225.1"/>
    </source>
</evidence>
<dbReference type="Proteomes" id="UP001607302">
    <property type="component" value="Unassembled WGS sequence"/>
</dbReference>
<dbReference type="AlphaFoldDB" id="A0ABD2B959"/>
<keyword evidence="1" id="KW-1133">Transmembrane helix</keyword>
<organism evidence="2 3">
    <name type="scientific">Vespula squamosa</name>
    <name type="common">Southern yellow jacket</name>
    <name type="synonym">Wasp</name>
    <dbReference type="NCBI Taxonomy" id="30214"/>
    <lineage>
        <taxon>Eukaryota</taxon>
        <taxon>Metazoa</taxon>
        <taxon>Ecdysozoa</taxon>
        <taxon>Arthropoda</taxon>
        <taxon>Hexapoda</taxon>
        <taxon>Insecta</taxon>
        <taxon>Pterygota</taxon>
        <taxon>Neoptera</taxon>
        <taxon>Endopterygota</taxon>
        <taxon>Hymenoptera</taxon>
        <taxon>Apocrita</taxon>
        <taxon>Aculeata</taxon>
        <taxon>Vespoidea</taxon>
        <taxon>Vespidae</taxon>
        <taxon>Vespinae</taxon>
        <taxon>Vespula</taxon>
    </lineage>
</organism>
<accession>A0ABD2B959</accession>
<dbReference type="EMBL" id="JAUDFV010000131">
    <property type="protein sequence ID" value="KAL2729225.1"/>
    <property type="molecule type" value="Genomic_DNA"/>
</dbReference>